<dbReference type="Pfam" id="PF02861">
    <property type="entry name" value="Clp_N"/>
    <property type="match status" value="1"/>
</dbReference>
<name>A0A2I0ALI1_9ASPA</name>
<reference evidence="6 7" key="1">
    <citation type="journal article" date="2017" name="Nature">
        <title>The Apostasia genome and the evolution of orchids.</title>
        <authorList>
            <person name="Zhang G.Q."/>
            <person name="Liu K.W."/>
            <person name="Li Z."/>
            <person name="Lohaus R."/>
            <person name="Hsiao Y.Y."/>
            <person name="Niu S.C."/>
            <person name="Wang J.Y."/>
            <person name="Lin Y.C."/>
            <person name="Xu Q."/>
            <person name="Chen L.J."/>
            <person name="Yoshida K."/>
            <person name="Fujiwara S."/>
            <person name="Wang Z.W."/>
            <person name="Zhang Y.Q."/>
            <person name="Mitsuda N."/>
            <person name="Wang M."/>
            <person name="Liu G.H."/>
            <person name="Pecoraro L."/>
            <person name="Huang H.X."/>
            <person name="Xiao X.J."/>
            <person name="Lin M."/>
            <person name="Wu X.Y."/>
            <person name="Wu W.L."/>
            <person name="Chen Y.Y."/>
            <person name="Chang S.B."/>
            <person name="Sakamoto S."/>
            <person name="Ohme-Takagi M."/>
            <person name="Yagi M."/>
            <person name="Zeng S.J."/>
            <person name="Shen C.Y."/>
            <person name="Yeh C.M."/>
            <person name="Luo Y.B."/>
            <person name="Tsai W.C."/>
            <person name="Van de Peer Y."/>
            <person name="Liu Z.J."/>
        </authorList>
    </citation>
    <scope>NUCLEOTIDE SEQUENCE [LARGE SCALE GENOMIC DNA]</scope>
    <source>
        <strain evidence="7">cv. Shenzhen</strain>
        <tissue evidence="6">Stem</tissue>
    </source>
</reference>
<feature type="domain" description="Clp R" evidence="5">
    <location>
        <begin position="8"/>
        <end position="180"/>
    </location>
</feature>
<dbReference type="InterPro" id="IPR027417">
    <property type="entry name" value="P-loop_NTPase"/>
</dbReference>
<accession>A0A2I0ALI1</accession>
<dbReference type="Proteomes" id="UP000236161">
    <property type="component" value="Unassembled WGS sequence"/>
</dbReference>
<dbReference type="PROSITE" id="PS51903">
    <property type="entry name" value="CLP_R"/>
    <property type="match status" value="1"/>
</dbReference>
<dbReference type="Gene3D" id="1.10.1780.10">
    <property type="entry name" value="Clp, N-terminal domain"/>
    <property type="match status" value="1"/>
</dbReference>
<dbReference type="Gene3D" id="3.40.50.300">
    <property type="entry name" value="P-loop containing nucleotide triphosphate hydrolases"/>
    <property type="match status" value="2"/>
</dbReference>
<evidence type="ECO:0000256" key="3">
    <source>
        <dbReference type="PROSITE-ProRule" id="PRU01251"/>
    </source>
</evidence>
<protein>
    <submittedName>
        <fullName evidence="6">Chaperone protein ClpB1</fullName>
    </submittedName>
</protein>
<dbReference type="OrthoDB" id="750498at2759"/>
<dbReference type="InterPro" id="IPR036628">
    <property type="entry name" value="Clp_N_dom_sf"/>
</dbReference>
<feature type="region of interest" description="Disordered" evidence="4">
    <location>
        <begin position="749"/>
        <end position="771"/>
    </location>
</feature>
<evidence type="ECO:0000256" key="2">
    <source>
        <dbReference type="ARBA" id="ARBA00022737"/>
    </source>
</evidence>
<comment type="similarity">
    <text evidence="1">Belongs to the ClpA/ClpB family.</text>
</comment>
<dbReference type="SUPFAM" id="SSF81923">
    <property type="entry name" value="Double Clp-N motif"/>
    <property type="match status" value="1"/>
</dbReference>
<dbReference type="SUPFAM" id="SSF52540">
    <property type="entry name" value="P-loop containing nucleoside triphosphate hydrolases"/>
    <property type="match status" value="1"/>
</dbReference>
<proteinExistence type="inferred from homology"/>
<sequence>MRTGGCTVQQALTPEAAAVVKQAVSLALRRGHAQVTPLHVASSMLSASSGILRAACLQSHSHPLQCKALELCFNVALNRLPASSSSCSSSSILAASPHFHQSHHHPPSLSNALVAAFKRAQAHQRRGSIESQQQPLLAVKVELEQLVISILDDPSVSRVMREAGFSSTQVKSSIEQAISLATKTSNFSKPRDIIATTTTTITTTTTSNSSCTSSKPRAEDVTGLVECLLSKKKKNLVVVGECLAASEGVVRGLMNRVERGEVPELLSNLQLITLPLFSIEGMSRGEVEKKVGELQGLIKSCCMHGRGAVLYLEDLRWTADFRSANSSGFGDGLGSGFYCPVEHAMMEIRRIVCSTEGGRFWLMAIATYQTYMKCRIGNPSLEVLWGLQPLTVPVGSLELSLKCDRESSSTETQSLFKSERGATWTMLRVQDGNQLTCCTNCSIKFENVDAPSLKDTAPSMSHGSAASILPPWLQQYKADQNMSPMNDQDYLQLSVNCNPASAKQKNQTSEMNLCFSSTSSPSSSLSFYNNCHTSFGQRVNHSWASHRIIEGLPFPGSITNPNLNLTSTSDILCMEYHCRFNEVNAENLKILCNALEEKVPWQRAIIPDIASTILQCRAGIIRKRDHCKLVSRNKKETWLFFRGGDFEGKERIARELANLVFGSHTNFVKFGLSNFSPSRVFPEKLAKAMKENPHGVFLVEDIEQLDSYSKVIIKSAVERGRIRVTNGEEVAIGDAIVILSCESFDSRSKECSPSPKQKMESSGNTAEAEEKEKESCILLDLNLSAADEADEECSSIEDDELLEVVDRAFFLNYQMICNSSYK</sequence>
<organism evidence="6 7">
    <name type="scientific">Apostasia shenzhenica</name>
    <dbReference type="NCBI Taxonomy" id="1088818"/>
    <lineage>
        <taxon>Eukaryota</taxon>
        <taxon>Viridiplantae</taxon>
        <taxon>Streptophyta</taxon>
        <taxon>Embryophyta</taxon>
        <taxon>Tracheophyta</taxon>
        <taxon>Spermatophyta</taxon>
        <taxon>Magnoliopsida</taxon>
        <taxon>Liliopsida</taxon>
        <taxon>Asparagales</taxon>
        <taxon>Orchidaceae</taxon>
        <taxon>Apostasioideae</taxon>
        <taxon>Apostasia</taxon>
    </lineage>
</organism>
<evidence type="ECO:0000313" key="7">
    <source>
        <dbReference type="Proteomes" id="UP000236161"/>
    </source>
</evidence>
<dbReference type="InterPro" id="IPR051650">
    <property type="entry name" value="SL_signaling_regulator"/>
</dbReference>
<dbReference type="InterPro" id="IPR058680">
    <property type="entry name" value="NBD_SMAX1-like"/>
</dbReference>
<gene>
    <name evidence="6" type="primary">CLPB1</name>
    <name evidence="6" type="ORF">AXF42_Ash011246</name>
</gene>
<dbReference type="PANTHER" id="PTHR43572:SF31">
    <property type="entry name" value="PROTEIN SMAX1-LIKE 3"/>
    <property type="match status" value="1"/>
</dbReference>
<keyword evidence="2 3" id="KW-0677">Repeat</keyword>
<evidence type="ECO:0000313" key="6">
    <source>
        <dbReference type="EMBL" id="PKA56316.1"/>
    </source>
</evidence>
<keyword evidence="7" id="KW-1185">Reference proteome</keyword>
<dbReference type="AlphaFoldDB" id="A0A2I0ALI1"/>
<dbReference type="Pfam" id="PF23569">
    <property type="entry name" value="NBD_SMAX1"/>
    <property type="match status" value="1"/>
</dbReference>
<dbReference type="EMBL" id="KZ451974">
    <property type="protein sequence ID" value="PKA56316.1"/>
    <property type="molecule type" value="Genomic_DNA"/>
</dbReference>
<dbReference type="InterPro" id="IPR004176">
    <property type="entry name" value="Clp_R_N"/>
</dbReference>
<evidence type="ECO:0000256" key="1">
    <source>
        <dbReference type="ARBA" id="ARBA00008675"/>
    </source>
</evidence>
<evidence type="ECO:0000256" key="4">
    <source>
        <dbReference type="SAM" id="MobiDB-lite"/>
    </source>
</evidence>
<dbReference type="PANTHER" id="PTHR43572">
    <property type="entry name" value="CHAPERONE PROTEIN CLPD, CHLOROPLASTIC"/>
    <property type="match status" value="1"/>
</dbReference>
<dbReference type="STRING" id="1088818.A0A2I0ALI1"/>
<evidence type="ECO:0000259" key="5">
    <source>
        <dbReference type="PROSITE" id="PS51903"/>
    </source>
</evidence>